<evidence type="ECO:0000256" key="1">
    <source>
        <dbReference type="SAM" id="Phobius"/>
    </source>
</evidence>
<sequence>MVFANKWLLSGGAKNLQLDAPFFITWFQCLTAVIIIRGVSLCSSFCPERVTFPEIKWCYESSVKVEFKISLK</sequence>
<dbReference type="Proteomes" id="UP000784294">
    <property type="component" value="Unassembled WGS sequence"/>
</dbReference>
<protein>
    <submittedName>
        <fullName evidence="2">Uncharacterized protein</fullName>
    </submittedName>
</protein>
<keyword evidence="3" id="KW-1185">Reference proteome</keyword>
<name>A0A3S5CTP1_9PLAT</name>
<gene>
    <name evidence="2" type="ORF">PXEA_LOCUS29477</name>
</gene>
<accession>A0A3S5CTP1</accession>
<reference evidence="2" key="1">
    <citation type="submission" date="2018-11" db="EMBL/GenBank/DDBJ databases">
        <authorList>
            <consortium name="Pathogen Informatics"/>
        </authorList>
    </citation>
    <scope>NUCLEOTIDE SEQUENCE</scope>
</reference>
<proteinExistence type="predicted"/>
<dbReference type="OrthoDB" id="6279104at2759"/>
<evidence type="ECO:0000313" key="3">
    <source>
        <dbReference type="Proteomes" id="UP000784294"/>
    </source>
</evidence>
<keyword evidence="1" id="KW-0472">Membrane</keyword>
<dbReference type="AlphaFoldDB" id="A0A3S5CTP1"/>
<keyword evidence="1" id="KW-0812">Transmembrane</keyword>
<keyword evidence="1" id="KW-1133">Transmembrane helix</keyword>
<organism evidence="2 3">
    <name type="scientific">Protopolystoma xenopodis</name>
    <dbReference type="NCBI Taxonomy" id="117903"/>
    <lineage>
        <taxon>Eukaryota</taxon>
        <taxon>Metazoa</taxon>
        <taxon>Spiralia</taxon>
        <taxon>Lophotrochozoa</taxon>
        <taxon>Platyhelminthes</taxon>
        <taxon>Monogenea</taxon>
        <taxon>Polyopisthocotylea</taxon>
        <taxon>Polystomatidea</taxon>
        <taxon>Polystomatidae</taxon>
        <taxon>Protopolystoma</taxon>
    </lineage>
</organism>
<comment type="caution">
    <text evidence="2">The sequence shown here is derived from an EMBL/GenBank/DDBJ whole genome shotgun (WGS) entry which is preliminary data.</text>
</comment>
<feature type="transmembrane region" description="Helical" evidence="1">
    <location>
        <begin position="20"/>
        <end position="39"/>
    </location>
</feature>
<dbReference type="EMBL" id="CAAALY010251250">
    <property type="protein sequence ID" value="VEL36037.1"/>
    <property type="molecule type" value="Genomic_DNA"/>
</dbReference>
<evidence type="ECO:0000313" key="2">
    <source>
        <dbReference type="EMBL" id="VEL36037.1"/>
    </source>
</evidence>